<dbReference type="EMBL" id="SMFQ01000002">
    <property type="protein sequence ID" value="TCJ89056.1"/>
    <property type="molecule type" value="Genomic_DNA"/>
</dbReference>
<keyword evidence="2" id="KW-0808">Transferase</keyword>
<dbReference type="GO" id="GO:0016740">
    <property type="term" value="F:transferase activity"/>
    <property type="evidence" value="ECO:0007669"/>
    <property type="project" value="UniProtKB-KW"/>
</dbReference>
<keyword evidence="2" id="KW-0315">Glutamine amidotransferase</keyword>
<evidence type="ECO:0000259" key="1">
    <source>
        <dbReference type="Pfam" id="PF00117"/>
    </source>
</evidence>
<dbReference type="Proteomes" id="UP000294887">
    <property type="component" value="Unassembled WGS sequence"/>
</dbReference>
<organism evidence="2 3">
    <name type="scientific">Cocleimonas flava</name>
    <dbReference type="NCBI Taxonomy" id="634765"/>
    <lineage>
        <taxon>Bacteria</taxon>
        <taxon>Pseudomonadati</taxon>
        <taxon>Pseudomonadota</taxon>
        <taxon>Gammaproteobacteria</taxon>
        <taxon>Thiotrichales</taxon>
        <taxon>Thiotrichaceae</taxon>
        <taxon>Cocleimonas</taxon>
    </lineage>
</organism>
<dbReference type="PANTHER" id="PTHR42695:SF5">
    <property type="entry name" value="GLUTAMINE AMIDOTRANSFERASE YLR126C-RELATED"/>
    <property type="match status" value="1"/>
</dbReference>
<dbReference type="GO" id="GO:0005829">
    <property type="term" value="C:cytosol"/>
    <property type="evidence" value="ECO:0007669"/>
    <property type="project" value="TreeGrafter"/>
</dbReference>
<dbReference type="CDD" id="cd01741">
    <property type="entry name" value="GATase1_1"/>
    <property type="match status" value="1"/>
</dbReference>
<protein>
    <submittedName>
        <fullName evidence="2">GMP synthase-like glutamine amidotransferase</fullName>
    </submittedName>
</protein>
<dbReference type="PROSITE" id="PS51273">
    <property type="entry name" value="GATASE_TYPE_1"/>
    <property type="match status" value="1"/>
</dbReference>
<evidence type="ECO:0000313" key="3">
    <source>
        <dbReference type="Proteomes" id="UP000294887"/>
    </source>
</evidence>
<dbReference type="PANTHER" id="PTHR42695">
    <property type="entry name" value="GLUTAMINE AMIDOTRANSFERASE YLR126C-RELATED"/>
    <property type="match status" value="1"/>
</dbReference>
<accession>A0A4R1F452</accession>
<proteinExistence type="predicted"/>
<dbReference type="AlphaFoldDB" id="A0A4R1F452"/>
<dbReference type="InterPro" id="IPR029062">
    <property type="entry name" value="Class_I_gatase-like"/>
</dbReference>
<keyword evidence="3" id="KW-1185">Reference proteome</keyword>
<evidence type="ECO:0000313" key="2">
    <source>
        <dbReference type="EMBL" id="TCJ89056.1"/>
    </source>
</evidence>
<dbReference type="Pfam" id="PF00117">
    <property type="entry name" value="GATase"/>
    <property type="match status" value="1"/>
</dbReference>
<feature type="domain" description="Glutamine amidotransferase" evidence="1">
    <location>
        <begin position="40"/>
        <end position="192"/>
    </location>
</feature>
<gene>
    <name evidence="2" type="ORF">EV695_0917</name>
</gene>
<dbReference type="SUPFAM" id="SSF52317">
    <property type="entry name" value="Class I glutamine amidotransferase-like"/>
    <property type="match status" value="1"/>
</dbReference>
<dbReference type="InterPro" id="IPR017926">
    <property type="entry name" value="GATASE"/>
</dbReference>
<dbReference type="InterPro" id="IPR044992">
    <property type="entry name" value="ChyE-like"/>
</dbReference>
<comment type="caution">
    <text evidence="2">The sequence shown here is derived from an EMBL/GenBank/DDBJ whole genome shotgun (WGS) entry which is preliminary data.</text>
</comment>
<name>A0A4R1F452_9GAMM</name>
<dbReference type="RefSeq" id="WP_131904713.1">
    <property type="nucleotide sequence ID" value="NZ_BAAAFU010000008.1"/>
</dbReference>
<dbReference type="Gene3D" id="3.40.50.880">
    <property type="match status" value="1"/>
</dbReference>
<sequence>MEIRIGILQCDHVADDLIKDHGDYQDMFTDLVLSQDDEIEISVYDLTADQFPIDLNACDGYIITGSKFSAFEDIPWIHKAKDLVKDLYQAQIPTVGICFGHQLIAEALGGKVERATDKGWGVGVHQWQIKNQQEWMKKNPLESISMRASHQDQVVEMPKDATLIAGSDFCPIAGFQLNSVVTFQGHPEFSKEYLETLITNRLDRIGENTTNAAIESLKKEVDGKTVGSWMVDFIKNSRA</sequence>
<dbReference type="OrthoDB" id="9813383at2"/>
<reference evidence="2 3" key="1">
    <citation type="submission" date="2019-03" db="EMBL/GenBank/DDBJ databases">
        <title>Genomic Encyclopedia of Type Strains, Phase IV (KMG-IV): sequencing the most valuable type-strain genomes for metagenomic binning, comparative biology and taxonomic classification.</title>
        <authorList>
            <person name="Goeker M."/>
        </authorList>
    </citation>
    <scope>NUCLEOTIDE SEQUENCE [LARGE SCALE GENOMIC DNA]</scope>
    <source>
        <strain evidence="2 3">DSM 24830</strain>
    </source>
</reference>